<evidence type="ECO:0000313" key="2">
    <source>
        <dbReference type="EMBL" id="WUR04116.1"/>
    </source>
</evidence>
<reference evidence="2" key="1">
    <citation type="journal article" date="2024" name="BMC Genomics">
        <title>Functional annotation of a divergent genome using sequence and structure-based similarity.</title>
        <authorList>
            <person name="Svedberg D."/>
            <person name="Winiger R.R."/>
            <person name="Berg A."/>
            <person name="Sharma H."/>
            <person name="Tellgren-Roth C."/>
            <person name="Debrunner-Vossbrinck B.A."/>
            <person name="Vossbrinck C.R."/>
            <person name="Barandun J."/>
        </authorList>
    </citation>
    <scope>NUCLEOTIDE SEQUENCE</scope>
    <source>
        <strain evidence="2">Illinois isolate</strain>
    </source>
</reference>
<accession>A0AAX4JEB1</accession>
<organism evidence="2 3">
    <name type="scientific">Vairimorpha necatrix</name>
    <dbReference type="NCBI Taxonomy" id="6039"/>
    <lineage>
        <taxon>Eukaryota</taxon>
        <taxon>Fungi</taxon>
        <taxon>Fungi incertae sedis</taxon>
        <taxon>Microsporidia</taxon>
        <taxon>Nosematidae</taxon>
        <taxon>Vairimorpha</taxon>
    </lineage>
</organism>
<dbReference type="GO" id="GO:0003677">
    <property type="term" value="F:DNA binding"/>
    <property type="evidence" value="ECO:0007669"/>
    <property type="project" value="InterPro"/>
</dbReference>
<dbReference type="InterPro" id="IPR027417">
    <property type="entry name" value="P-loop_NTPase"/>
</dbReference>
<dbReference type="Pfam" id="PF22534">
    <property type="entry name" value="RFC_C"/>
    <property type="match status" value="1"/>
</dbReference>
<dbReference type="GO" id="GO:0005634">
    <property type="term" value="C:nucleus"/>
    <property type="evidence" value="ECO:0007669"/>
    <property type="project" value="TreeGrafter"/>
</dbReference>
<dbReference type="EMBL" id="CP142732">
    <property type="protein sequence ID" value="WUR04116.1"/>
    <property type="molecule type" value="Genomic_DNA"/>
</dbReference>
<proteinExistence type="predicted"/>
<dbReference type="GO" id="GO:0031391">
    <property type="term" value="C:Elg1 RFC-like complex"/>
    <property type="evidence" value="ECO:0007669"/>
    <property type="project" value="UniProtKB-ARBA"/>
</dbReference>
<dbReference type="InterPro" id="IPR050238">
    <property type="entry name" value="DNA_Rep/Repair_Clamp_Loader"/>
</dbReference>
<dbReference type="Gene3D" id="1.20.272.10">
    <property type="match status" value="1"/>
</dbReference>
<keyword evidence="3" id="KW-1185">Reference proteome</keyword>
<keyword evidence="1" id="KW-0235">DNA replication</keyword>
<dbReference type="GO" id="GO:0005663">
    <property type="term" value="C:DNA replication factor C complex"/>
    <property type="evidence" value="ECO:0007669"/>
    <property type="project" value="TreeGrafter"/>
</dbReference>
<dbReference type="Gene3D" id="1.10.8.60">
    <property type="match status" value="1"/>
</dbReference>
<dbReference type="GO" id="GO:0003689">
    <property type="term" value="F:DNA clamp loader activity"/>
    <property type="evidence" value="ECO:0007669"/>
    <property type="project" value="TreeGrafter"/>
</dbReference>
<dbReference type="Pfam" id="PF13177">
    <property type="entry name" value="DNA_pol3_delta2"/>
    <property type="match status" value="1"/>
</dbReference>
<dbReference type="PANTHER" id="PTHR11669:SF1">
    <property type="entry name" value="REPLICATION FACTOR C SUBUNIT 3"/>
    <property type="match status" value="1"/>
</dbReference>
<dbReference type="Proteomes" id="UP001334084">
    <property type="component" value="Chromosome 7"/>
</dbReference>
<sequence length="352" mass="40801">MLWLEKYKPREFNLMVGHNDIKNILEKYDLNSMPHLIIHGQQGSGKKTIALNFIHHLFGTISQPNLRNTQVSFGSKTIDVNFLESNEYIEISPADYNFQDKIIIQSIIKEMAQSRPVMSFFTNKKIPSIKVVIITSAEDLTQEAQAALRRTIEVYSECFRIILICSQISKIIEPIRSRCVFVRVKGYEDNEIKEHLKIISETEEFVLNDDETKEIIKSACGNMRKAVCLLELLQFKKNDDTSKRQKIDVSRIKVEWEVLLDEIVASIRRSQRSETMIEVRKKLFILINSCIPAKLILMELYKRFISKESEIIVGKIVDLALIYEERLKLGTKGIYHLEAFIIGCMCVFNKTM</sequence>
<dbReference type="GO" id="GO:0006281">
    <property type="term" value="P:DNA repair"/>
    <property type="evidence" value="ECO:0007669"/>
    <property type="project" value="TreeGrafter"/>
</dbReference>
<protein>
    <submittedName>
        <fullName evidence="2">Replication factor C subunit 5 (RFC5)</fullName>
    </submittedName>
</protein>
<dbReference type="SUPFAM" id="SSF52540">
    <property type="entry name" value="P-loop containing nucleoside triphosphate hydrolases"/>
    <property type="match status" value="1"/>
</dbReference>
<dbReference type="RefSeq" id="XP_065330261.1">
    <property type="nucleotide sequence ID" value="XM_065474189.1"/>
</dbReference>
<dbReference type="GeneID" id="90541938"/>
<dbReference type="AlphaFoldDB" id="A0AAX4JEB1"/>
<evidence type="ECO:0000256" key="1">
    <source>
        <dbReference type="ARBA" id="ARBA00022705"/>
    </source>
</evidence>
<gene>
    <name evidence="2" type="ORF">VNE69_07182</name>
</gene>
<dbReference type="PANTHER" id="PTHR11669">
    <property type="entry name" value="REPLICATION FACTOR C / DNA POLYMERASE III GAMMA-TAU SUBUNIT"/>
    <property type="match status" value="1"/>
</dbReference>
<dbReference type="Gene3D" id="3.40.50.300">
    <property type="entry name" value="P-loop containing nucleotide triphosphate hydrolases"/>
    <property type="match status" value="1"/>
</dbReference>
<dbReference type="InterPro" id="IPR008921">
    <property type="entry name" value="DNA_pol3_clamp-load_cplx_C"/>
</dbReference>
<dbReference type="KEGG" id="vnx:VNE69_07182"/>
<dbReference type="SUPFAM" id="SSF48019">
    <property type="entry name" value="post-AAA+ oligomerization domain-like"/>
    <property type="match status" value="1"/>
</dbReference>
<dbReference type="GO" id="GO:0006271">
    <property type="term" value="P:DNA strand elongation involved in DNA replication"/>
    <property type="evidence" value="ECO:0007669"/>
    <property type="project" value="UniProtKB-ARBA"/>
</dbReference>
<evidence type="ECO:0000313" key="3">
    <source>
        <dbReference type="Proteomes" id="UP001334084"/>
    </source>
</evidence>
<name>A0AAX4JEB1_9MICR</name>